<evidence type="ECO:0000313" key="2">
    <source>
        <dbReference type="EMBL" id="KAK2876827.1"/>
    </source>
</evidence>
<evidence type="ECO:0000313" key="3">
    <source>
        <dbReference type="Proteomes" id="UP001187343"/>
    </source>
</evidence>
<feature type="region of interest" description="Disordered" evidence="1">
    <location>
        <begin position="65"/>
        <end position="85"/>
    </location>
</feature>
<proteinExistence type="predicted"/>
<accession>A0AA88P9M3</accession>
<gene>
    <name evidence="2" type="ORF">Q8A67_020923</name>
</gene>
<organism evidence="2 3">
    <name type="scientific">Cirrhinus molitorella</name>
    <name type="common">mud carp</name>
    <dbReference type="NCBI Taxonomy" id="172907"/>
    <lineage>
        <taxon>Eukaryota</taxon>
        <taxon>Metazoa</taxon>
        <taxon>Chordata</taxon>
        <taxon>Craniata</taxon>
        <taxon>Vertebrata</taxon>
        <taxon>Euteleostomi</taxon>
        <taxon>Actinopterygii</taxon>
        <taxon>Neopterygii</taxon>
        <taxon>Teleostei</taxon>
        <taxon>Ostariophysi</taxon>
        <taxon>Cypriniformes</taxon>
        <taxon>Cyprinidae</taxon>
        <taxon>Labeoninae</taxon>
        <taxon>Labeonini</taxon>
        <taxon>Cirrhinus</taxon>
    </lineage>
</organism>
<dbReference type="EMBL" id="JAUYZG010000020">
    <property type="protein sequence ID" value="KAK2876827.1"/>
    <property type="molecule type" value="Genomic_DNA"/>
</dbReference>
<sequence>MSAEVVCVMYHYRPMVEEENPAVVIDEDPVVLLSVNPRTPLCLKVRRTEEEQDYTFLVKSHLNSEVRPGPLTGLSPSLTETDGDM</sequence>
<comment type="caution">
    <text evidence="2">The sequence shown here is derived from an EMBL/GenBank/DDBJ whole genome shotgun (WGS) entry which is preliminary data.</text>
</comment>
<feature type="compositionally biased region" description="Polar residues" evidence="1">
    <location>
        <begin position="74"/>
        <end position="85"/>
    </location>
</feature>
<dbReference type="Proteomes" id="UP001187343">
    <property type="component" value="Unassembled WGS sequence"/>
</dbReference>
<protein>
    <submittedName>
        <fullName evidence="2">Uncharacterized protein</fullName>
    </submittedName>
</protein>
<evidence type="ECO:0000256" key="1">
    <source>
        <dbReference type="SAM" id="MobiDB-lite"/>
    </source>
</evidence>
<dbReference type="AlphaFoldDB" id="A0AA88P9M3"/>
<reference evidence="2" key="1">
    <citation type="submission" date="2023-08" db="EMBL/GenBank/DDBJ databases">
        <title>Chromosome-level Genome Assembly of mud carp (Cirrhinus molitorella).</title>
        <authorList>
            <person name="Liu H."/>
        </authorList>
    </citation>
    <scope>NUCLEOTIDE SEQUENCE</scope>
    <source>
        <strain evidence="2">Prfri</strain>
        <tissue evidence="2">Muscle</tissue>
    </source>
</reference>
<name>A0AA88P9M3_9TELE</name>
<keyword evidence="3" id="KW-1185">Reference proteome</keyword>